<organism evidence="11 12">
    <name type="scientific">Stomoxys calcitrans</name>
    <name type="common">Stable fly</name>
    <name type="synonym">Conops calcitrans</name>
    <dbReference type="NCBI Taxonomy" id="35570"/>
    <lineage>
        <taxon>Eukaryota</taxon>
        <taxon>Metazoa</taxon>
        <taxon>Ecdysozoa</taxon>
        <taxon>Arthropoda</taxon>
        <taxon>Hexapoda</taxon>
        <taxon>Insecta</taxon>
        <taxon>Pterygota</taxon>
        <taxon>Neoptera</taxon>
        <taxon>Endopterygota</taxon>
        <taxon>Diptera</taxon>
        <taxon>Brachycera</taxon>
        <taxon>Muscomorpha</taxon>
        <taxon>Muscoidea</taxon>
        <taxon>Muscidae</taxon>
        <taxon>Stomoxys</taxon>
    </lineage>
</organism>
<dbReference type="EnsemblMetazoa" id="SCAU007634-RA">
    <property type="protein sequence ID" value="SCAU007634-PA"/>
    <property type="gene ID" value="SCAU007634"/>
</dbReference>
<dbReference type="GO" id="GO:0050830">
    <property type="term" value="P:defense response to Gram-positive bacterium"/>
    <property type="evidence" value="ECO:0007669"/>
    <property type="project" value="UniProtKB-ARBA"/>
</dbReference>
<name>A0A1I8PFQ1_STOCA</name>
<keyword evidence="6" id="KW-0211">Defensin</keyword>
<evidence type="ECO:0000313" key="11">
    <source>
        <dbReference type="EnsemblMetazoa" id="SCAU007634-PA"/>
    </source>
</evidence>
<keyword evidence="12" id="KW-1185">Reference proteome</keyword>
<dbReference type="Gene3D" id="3.30.30.10">
    <property type="entry name" value="Knottin, scorpion toxin-like"/>
    <property type="match status" value="1"/>
</dbReference>
<keyword evidence="2" id="KW-0964">Secreted</keyword>
<keyword evidence="9" id="KW-0732">Signal</keyword>
<evidence type="ECO:0000256" key="9">
    <source>
        <dbReference type="SAM" id="SignalP"/>
    </source>
</evidence>
<keyword evidence="4" id="KW-0399">Innate immunity</keyword>
<protein>
    <recommendedName>
        <fullName evidence="10">Invertebrate defensins family profile domain-containing protein</fullName>
    </recommendedName>
</protein>
<keyword evidence="3" id="KW-0929">Antimicrobial</keyword>
<feature type="domain" description="Invertebrate defensins family profile" evidence="10">
    <location>
        <begin position="51"/>
        <end position="90"/>
    </location>
</feature>
<accession>A0A1I8PFQ1</accession>
<evidence type="ECO:0000256" key="1">
    <source>
        <dbReference type="ARBA" id="ARBA00004613"/>
    </source>
</evidence>
<evidence type="ECO:0000256" key="3">
    <source>
        <dbReference type="ARBA" id="ARBA00022529"/>
    </source>
</evidence>
<feature type="chain" id="PRO_5009326705" description="Invertebrate defensins family profile domain-containing protein" evidence="9">
    <location>
        <begin position="23"/>
        <end position="90"/>
    </location>
</feature>
<keyword evidence="7" id="KW-0044">Antibiotic</keyword>
<dbReference type="GO" id="GO:0005615">
    <property type="term" value="C:extracellular space"/>
    <property type="evidence" value="ECO:0007669"/>
    <property type="project" value="TreeGrafter"/>
</dbReference>
<feature type="signal peptide" evidence="9">
    <location>
        <begin position="1"/>
        <end position="22"/>
    </location>
</feature>
<dbReference type="GO" id="GO:0006959">
    <property type="term" value="P:humoral immune response"/>
    <property type="evidence" value="ECO:0007669"/>
    <property type="project" value="TreeGrafter"/>
</dbReference>
<dbReference type="SUPFAM" id="SSF57095">
    <property type="entry name" value="Scorpion toxin-like"/>
    <property type="match status" value="1"/>
</dbReference>
<evidence type="ECO:0000313" key="12">
    <source>
        <dbReference type="Proteomes" id="UP000095300"/>
    </source>
</evidence>
<sequence>MKFFIIAATCYLAICLFSLAKAAPQFEDSNYVEGVDGLKQVEPELHGRYKRATCDLASGLNWNHSLCAAHCLLRGKRGGYCTSQGVCYCR</sequence>
<reference evidence="11" key="1">
    <citation type="submission" date="2020-05" db="UniProtKB">
        <authorList>
            <consortium name="EnsemblMetazoa"/>
        </authorList>
    </citation>
    <scope>IDENTIFICATION</scope>
    <source>
        <strain evidence="11">USDA</strain>
    </source>
</reference>
<evidence type="ECO:0000256" key="4">
    <source>
        <dbReference type="ARBA" id="ARBA00022588"/>
    </source>
</evidence>
<dbReference type="InterPro" id="IPR001542">
    <property type="entry name" value="Defensin_invertebrate/fungal"/>
</dbReference>
<dbReference type="Pfam" id="PF01097">
    <property type="entry name" value="Defensin_2"/>
    <property type="match status" value="1"/>
</dbReference>
<evidence type="ECO:0000256" key="2">
    <source>
        <dbReference type="ARBA" id="ARBA00022525"/>
    </source>
</evidence>
<evidence type="ECO:0000259" key="10">
    <source>
        <dbReference type="PROSITE" id="PS51378"/>
    </source>
</evidence>
<dbReference type="FunFam" id="3.30.30.10:FF:000005">
    <property type="entry name" value="Defensin"/>
    <property type="match status" value="1"/>
</dbReference>
<evidence type="ECO:0000256" key="6">
    <source>
        <dbReference type="ARBA" id="ARBA00022940"/>
    </source>
</evidence>
<keyword evidence="8" id="KW-1015">Disulfide bond</keyword>
<dbReference type="Proteomes" id="UP000095300">
    <property type="component" value="Unassembled WGS sequence"/>
</dbReference>
<evidence type="ECO:0000256" key="8">
    <source>
        <dbReference type="ARBA" id="ARBA00023157"/>
    </source>
</evidence>
<evidence type="ECO:0000256" key="7">
    <source>
        <dbReference type="ARBA" id="ARBA00023022"/>
    </source>
</evidence>
<dbReference type="VEuPathDB" id="VectorBase:SCAU007634"/>
<comment type="subcellular location">
    <subcellularLocation>
        <location evidence="1">Secreted</location>
    </subcellularLocation>
</comment>
<gene>
    <name evidence="11" type="primary">106096096</name>
</gene>
<dbReference type="InterPro" id="IPR036574">
    <property type="entry name" value="Scorpion_toxin-like_sf"/>
</dbReference>
<dbReference type="GO" id="GO:0045087">
    <property type="term" value="P:innate immune response"/>
    <property type="evidence" value="ECO:0007669"/>
    <property type="project" value="UniProtKB-KW"/>
</dbReference>
<keyword evidence="5" id="KW-0391">Immunity</keyword>
<dbReference type="PANTHER" id="PTHR13645:SF0">
    <property type="entry name" value="DEFENSIN"/>
    <property type="match status" value="1"/>
</dbReference>
<evidence type="ECO:0000256" key="5">
    <source>
        <dbReference type="ARBA" id="ARBA00022859"/>
    </source>
</evidence>
<dbReference type="AlphaFoldDB" id="A0A1I8PFQ1"/>
<dbReference type="PANTHER" id="PTHR13645">
    <property type="entry name" value="DEFENSIN"/>
    <property type="match status" value="1"/>
</dbReference>
<proteinExistence type="predicted"/>
<dbReference type="PROSITE" id="PS51378">
    <property type="entry name" value="INVERT_DEFENSINS"/>
    <property type="match status" value="1"/>
</dbReference>
<dbReference type="CDD" id="cd21806">
    <property type="entry name" value="DEFL_defensin-like"/>
    <property type="match status" value="1"/>
</dbReference>